<feature type="transmembrane region" description="Helical" evidence="1">
    <location>
        <begin position="47"/>
        <end position="66"/>
    </location>
</feature>
<protein>
    <submittedName>
        <fullName evidence="2">Uncharacterized protein</fullName>
    </submittedName>
</protein>
<proteinExistence type="predicted"/>
<evidence type="ECO:0000313" key="2">
    <source>
        <dbReference type="EMBL" id="RPB06702.1"/>
    </source>
</evidence>
<dbReference type="Proteomes" id="UP000277580">
    <property type="component" value="Unassembled WGS sequence"/>
</dbReference>
<sequence length="119" mass="13408">MFPLKWMACIGLATCFLLQFRFTIIHEISILHFSDVNPETSATSFVNGITVVCPAFAYAYLSLGASTTMRGQSKRMYGARRTNKSTTIPSKSGKRYHARLVPFAFDFISWLVGMPFRNP</sequence>
<keyword evidence="1" id="KW-1133">Transmembrane helix</keyword>
<dbReference type="AlphaFoldDB" id="A0A3N4KBL3"/>
<dbReference type="EMBL" id="ML119235">
    <property type="protein sequence ID" value="RPB06702.1"/>
    <property type="molecule type" value="Genomic_DNA"/>
</dbReference>
<keyword evidence="3" id="KW-1185">Reference proteome</keyword>
<reference evidence="2 3" key="1">
    <citation type="journal article" date="2018" name="Nat. Ecol. Evol.">
        <title>Pezizomycetes genomes reveal the molecular basis of ectomycorrhizal truffle lifestyle.</title>
        <authorList>
            <person name="Murat C."/>
            <person name="Payen T."/>
            <person name="Noel B."/>
            <person name="Kuo A."/>
            <person name="Morin E."/>
            <person name="Chen J."/>
            <person name="Kohler A."/>
            <person name="Krizsan K."/>
            <person name="Balestrini R."/>
            <person name="Da Silva C."/>
            <person name="Montanini B."/>
            <person name="Hainaut M."/>
            <person name="Levati E."/>
            <person name="Barry K.W."/>
            <person name="Belfiori B."/>
            <person name="Cichocki N."/>
            <person name="Clum A."/>
            <person name="Dockter R.B."/>
            <person name="Fauchery L."/>
            <person name="Guy J."/>
            <person name="Iotti M."/>
            <person name="Le Tacon F."/>
            <person name="Lindquist E.A."/>
            <person name="Lipzen A."/>
            <person name="Malagnac F."/>
            <person name="Mello A."/>
            <person name="Molinier V."/>
            <person name="Miyauchi S."/>
            <person name="Poulain J."/>
            <person name="Riccioni C."/>
            <person name="Rubini A."/>
            <person name="Sitrit Y."/>
            <person name="Splivallo R."/>
            <person name="Traeger S."/>
            <person name="Wang M."/>
            <person name="Zifcakova L."/>
            <person name="Wipf D."/>
            <person name="Zambonelli A."/>
            <person name="Paolocci F."/>
            <person name="Nowrousian M."/>
            <person name="Ottonello S."/>
            <person name="Baldrian P."/>
            <person name="Spatafora J.W."/>
            <person name="Henrissat B."/>
            <person name="Nagy L.G."/>
            <person name="Aury J.M."/>
            <person name="Wincker P."/>
            <person name="Grigoriev I.V."/>
            <person name="Bonfante P."/>
            <person name="Martin F.M."/>
        </authorList>
    </citation>
    <scope>NUCLEOTIDE SEQUENCE [LARGE SCALE GENOMIC DNA]</scope>
    <source>
        <strain evidence="2 3">CCBAS932</strain>
    </source>
</reference>
<keyword evidence="1" id="KW-0472">Membrane</keyword>
<evidence type="ECO:0000256" key="1">
    <source>
        <dbReference type="SAM" id="Phobius"/>
    </source>
</evidence>
<keyword evidence="1" id="KW-0812">Transmembrane</keyword>
<evidence type="ECO:0000313" key="3">
    <source>
        <dbReference type="Proteomes" id="UP000277580"/>
    </source>
</evidence>
<dbReference type="InParanoid" id="A0A3N4KBL3"/>
<gene>
    <name evidence="2" type="ORF">P167DRAFT_60851</name>
</gene>
<organism evidence="2 3">
    <name type="scientific">Morchella conica CCBAS932</name>
    <dbReference type="NCBI Taxonomy" id="1392247"/>
    <lineage>
        <taxon>Eukaryota</taxon>
        <taxon>Fungi</taxon>
        <taxon>Dikarya</taxon>
        <taxon>Ascomycota</taxon>
        <taxon>Pezizomycotina</taxon>
        <taxon>Pezizomycetes</taxon>
        <taxon>Pezizales</taxon>
        <taxon>Morchellaceae</taxon>
        <taxon>Morchella</taxon>
    </lineage>
</organism>
<name>A0A3N4KBL3_9PEZI</name>
<accession>A0A3N4KBL3</accession>